<evidence type="ECO:0000313" key="3">
    <source>
        <dbReference type="Proteomes" id="UP000016927"/>
    </source>
</evidence>
<evidence type="ECO:0000256" key="1">
    <source>
        <dbReference type="SAM" id="SignalP"/>
    </source>
</evidence>
<organism evidence="2 3">
    <name type="scientific">Nosema bombycis (strain CQ1 / CVCC 102059)</name>
    <name type="common">Microsporidian parasite</name>
    <name type="synonym">Pebrine of silkworm</name>
    <dbReference type="NCBI Taxonomy" id="578461"/>
    <lineage>
        <taxon>Eukaryota</taxon>
        <taxon>Fungi</taxon>
        <taxon>Fungi incertae sedis</taxon>
        <taxon>Microsporidia</taxon>
        <taxon>Nosematidae</taxon>
        <taxon>Nosema</taxon>
    </lineage>
</organism>
<keyword evidence="1" id="KW-0732">Signal</keyword>
<dbReference type="AlphaFoldDB" id="R0MFL2"/>
<evidence type="ECO:0000313" key="2">
    <source>
        <dbReference type="EMBL" id="EOB11548.1"/>
    </source>
</evidence>
<dbReference type="Proteomes" id="UP000016927">
    <property type="component" value="Unassembled WGS sequence"/>
</dbReference>
<dbReference type="HOGENOM" id="CLU_616909_0_0_1"/>
<dbReference type="EMBL" id="KB909978">
    <property type="protein sequence ID" value="EOB11548.1"/>
    <property type="molecule type" value="Genomic_DNA"/>
</dbReference>
<proteinExistence type="predicted"/>
<protein>
    <submittedName>
        <fullName evidence="2">Uncharacterized protein</fullName>
    </submittedName>
</protein>
<sequence>MKLLNKFLKSTLFLITVLGTPNVGLMLQFKPPSDIEFKKINLKEVPVNNLKVSFMNKENISAECQFEDRCEFSFNPRNKMYTVSLDFVMTHMILSFCSSNENKNYVILELFYDNKLLRFDSEFTKSKKLFYVDKFYFALDAFNEDEFKLRINIDDLRIQNAKHILSKFEIGLYEKICKNEKLFDHSFFADHAKFDPLHFFNHILCFEKLKSFLSSLKSLQIINEDSQKLENLTGPYLSTFFLKKYDEEFKEFSDDNLKTRKAFALFCKTHADKLAKDVFLLPIVSKYDDEHHLKIAYKIISTYLNSIKNITPRFDYNLLSLFNYEKVVRSLKIYFADEWLKYICCDANKPLNFHEYHSNIYGMNIKRMYNPEELEKIVCDYYNTIVCISNFLNREFANSHSDLKYVEPLKNYKLECSIFKGIQFNIVNKVHRIRAYNHFSKEIS</sequence>
<name>R0MFL2_NOSB1</name>
<reference evidence="2 3" key="1">
    <citation type="journal article" date="2013" name="BMC Genomics">
        <title>Comparative genomics of parasitic silkworm microsporidia reveal an association between genome expansion and host adaptation.</title>
        <authorList>
            <person name="Pan G."/>
            <person name="Xu J."/>
            <person name="Li T."/>
            <person name="Xia Q."/>
            <person name="Liu S.L."/>
            <person name="Zhang G."/>
            <person name="Li S."/>
            <person name="Li C."/>
            <person name="Liu H."/>
            <person name="Yang L."/>
            <person name="Liu T."/>
            <person name="Zhang X."/>
            <person name="Wu Z."/>
            <person name="Fan W."/>
            <person name="Dang X."/>
            <person name="Xiang H."/>
            <person name="Tao M."/>
            <person name="Li Y."/>
            <person name="Hu J."/>
            <person name="Li Z."/>
            <person name="Lin L."/>
            <person name="Luo J."/>
            <person name="Geng L."/>
            <person name="Wang L."/>
            <person name="Long M."/>
            <person name="Wan Y."/>
            <person name="He N."/>
            <person name="Zhang Z."/>
            <person name="Lu C."/>
            <person name="Keeling P.J."/>
            <person name="Wang J."/>
            <person name="Xiang Z."/>
            <person name="Zhou Z."/>
        </authorList>
    </citation>
    <scope>NUCLEOTIDE SEQUENCE [LARGE SCALE GENOMIC DNA]</scope>
    <source>
        <strain evidence="3">CQ1 / CVCC 102059</strain>
    </source>
</reference>
<dbReference type="VEuPathDB" id="MicrosporidiaDB:NBO_1071g0001"/>
<dbReference type="OrthoDB" id="4067996at2759"/>
<feature type="signal peptide" evidence="1">
    <location>
        <begin position="1"/>
        <end position="19"/>
    </location>
</feature>
<feature type="chain" id="PRO_5004344688" evidence="1">
    <location>
        <begin position="20"/>
        <end position="444"/>
    </location>
</feature>
<gene>
    <name evidence="2" type="ORF">NBO_1071g0001</name>
</gene>
<keyword evidence="3" id="KW-1185">Reference proteome</keyword>
<accession>R0MFL2</accession>